<reference evidence="1 2" key="1">
    <citation type="submission" date="2020-08" db="EMBL/GenBank/DDBJ databases">
        <title>Edaphobacter telluris sp. nov. and Acidobacterium dinghuensis sp. nov., two acidobacteria isolated from forest soil.</title>
        <authorList>
            <person name="Fu J."/>
            <person name="Qiu L."/>
        </authorList>
    </citation>
    <scope>NUCLEOTIDE SEQUENCE [LARGE SCALE GENOMIC DNA]</scope>
    <source>
        <strain evidence="1">4Y35</strain>
    </source>
</reference>
<evidence type="ECO:0000313" key="2">
    <source>
        <dbReference type="Proteomes" id="UP000515312"/>
    </source>
</evidence>
<gene>
    <name evidence="1" type="ORF">H7849_20835</name>
</gene>
<dbReference type="EMBL" id="CP060394">
    <property type="protein sequence ID" value="QNI31496.1"/>
    <property type="molecule type" value="Genomic_DNA"/>
</dbReference>
<dbReference type="Proteomes" id="UP000515312">
    <property type="component" value="Chromosome"/>
</dbReference>
<dbReference type="KEGG" id="adin:H7849_20835"/>
<proteinExistence type="predicted"/>
<name>A0A7G8BG26_9BACT</name>
<protein>
    <submittedName>
        <fullName evidence="1">Uncharacterized protein</fullName>
    </submittedName>
</protein>
<evidence type="ECO:0000313" key="1">
    <source>
        <dbReference type="EMBL" id="QNI31496.1"/>
    </source>
</evidence>
<sequence length="187" mass="20840">MQATDAGKGPSFLAFQQGAAYVKAWKRTQQPGLPFILEVDHSINLPITTNIRVLSGSVGAYAQDEIDDLISRRKTFSEAPRRELKIEGAHARNDAKLVAENVSGEFRMFMRRSEDFPENFSIGLVYQPTDGSGEITLLRCNGKHGEYRGTFDPDHPHYDFHIHKADAAIMATGCRPEKNAAKTLEYA</sequence>
<dbReference type="RefSeq" id="WP_186742165.1">
    <property type="nucleotide sequence ID" value="NZ_CP060394.1"/>
</dbReference>
<keyword evidence="2" id="KW-1185">Reference proteome</keyword>
<accession>A0A7G8BG26</accession>
<dbReference type="AlphaFoldDB" id="A0A7G8BG26"/>
<organism evidence="1 2">
    <name type="scientific">Alloacidobacterium dinghuense</name>
    <dbReference type="NCBI Taxonomy" id="2763107"/>
    <lineage>
        <taxon>Bacteria</taxon>
        <taxon>Pseudomonadati</taxon>
        <taxon>Acidobacteriota</taxon>
        <taxon>Terriglobia</taxon>
        <taxon>Terriglobales</taxon>
        <taxon>Acidobacteriaceae</taxon>
        <taxon>Alloacidobacterium</taxon>
    </lineage>
</organism>